<organism evidence="3 4">
    <name type="scientific">Williamsia serinedens</name>
    <dbReference type="NCBI Taxonomy" id="391736"/>
    <lineage>
        <taxon>Bacteria</taxon>
        <taxon>Bacillati</taxon>
        <taxon>Actinomycetota</taxon>
        <taxon>Actinomycetes</taxon>
        <taxon>Mycobacteriales</taxon>
        <taxon>Nocardiaceae</taxon>
        <taxon>Williamsia</taxon>
    </lineage>
</organism>
<dbReference type="PANTHER" id="PTHR38110:SF1">
    <property type="entry name" value="THIOESTERASE DOMAIN-CONTAINING PROTEIN"/>
    <property type="match status" value="1"/>
</dbReference>
<protein>
    <submittedName>
        <fullName evidence="3">Thioesterase-like superfamily protein</fullName>
    </submittedName>
</protein>
<dbReference type="PANTHER" id="PTHR38110">
    <property type="entry name" value="CHROMOSOME 23, WHOLE GENOME SHOTGUN SEQUENCE"/>
    <property type="match status" value="1"/>
</dbReference>
<sequence length="276" mass="29304">MTVSVTDLGALSRTSGDGDEMSFTTVVDPVFTIGPKVHGGALQVVTAHAAVAAVDRPAMVPVAISSDYLRAPEPREVDVRATVVKRGRRVCLVDVVVAQDGRDAVRSVITLAEPDHGTPRHAGVPEILSAMPIEPAADAVPVAGSPVADIVHLSAAVDMYYDRASVPVMVGERGAPETRFWARPVDGDPDGFFAILTGDLSMPVVMNLGVFGWAPTLQMTTYLRRRPAQGWLRARVTTTEVGQGWFEEDHLIVDATGAVVAQSRQLALVPSEEGHA</sequence>
<dbReference type="Pfam" id="PF20789">
    <property type="entry name" value="4HBT_3C"/>
    <property type="match status" value="1"/>
</dbReference>
<evidence type="ECO:0000313" key="3">
    <source>
        <dbReference type="EMBL" id="MCP2161823.1"/>
    </source>
</evidence>
<dbReference type="InterPro" id="IPR052389">
    <property type="entry name" value="Sec_Metab_Biosynth-Assoc"/>
</dbReference>
<dbReference type="InterPro" id="IPR029069">
    <property type="entry name" value="HotDog_dom_sf"/>
</dbReference>
<keyword evidence="4" id="KW-1185">Reference proteome</keyword>
<dbReference type="Pfam" id="PF13622">
    <property type="entry name" value="4HBT_3"/>
    <property type="match status" value="1"/>
</dbReference>
<evidence type="ECO:0000259" key="2">
    <source>
        <dbReference type="Pfam" id="PF20789"/>
    </source>
</evidence>
<dbReference type="InterPro" id="IPR042171">
    <property type="entry name" value="Acyl-CoA_hotdog"/>
</dbReference>
<dbReference type="RefSeq" id="WP_253655397.1">
    <property type="nucleotide sequence ID" value="NZ_BAAAOE010000001.1"/>
</dbReference>
<name>A0ABT1H5G0_9NOCA</name>
<comment type="caution">
    <text evidence="3">The sequence shown here is derived from an EMBL/GenBank/DDBJ whole genome shotgun (WGS) entry which is preliminary data.</text>
</comment>
<dbReference type="Gene3D" id="2.40.160.210">
    <property type="entry name" value="Acyl-CoA thioesterase, double hotdog domain"/>
    <property type="match status" value="1"/>
</dbReference>
<accession>A0ABT1H5G0</accession>
<dbReference type="EMBL" id="JAMTCG010000005">
    <property type="protein sequence ID" value="MCP2161823.1"/>
    <property type="molecule type" value="Genomic_DNA"/>
</dbReference>
<reference evidence="3 4" key="1">
    <citation type="submission" date="2022-06" db="EMBL/GenBank/DDBJ databases">
        <title>Genomic Encyclopedia of Archaeal and Bacterial Type Strains, Phase II (KMG-II): from individual species to whole genera.</title>
        <authorList>
            <person name="Goeker M."/>
        </authorList>
    </citation>
    <scope>NUCLEOTIDE SEQUENCE [LARGE SCALE GENOMIC DNA]</scope>
    <source>
        <strain evidence="3 4">DSM 45037</strain>
    </source>
</reference>
<gene>
    <name evidence="3" type="ORF">LX12_003022</name>
</gene>
<dbReference type="InterPro" id="IPR049449">
    <property type="entry name" value="TesB_ACOT8-like_N"/>
</dbReference>
<feature type="domain" description="Acyl-CoA thioesterase-like N-terminal HotDog" evidence="1">
    <location>
        <begin position="30"/>
        <end position="111"/>
    </location>
</feature>
<evidence type="ECO:0000313" key="4">
    <source>
        <dbReference type="Proteomes" id="UP001205740"/>
    </source>
</evidence>
<dbReference type="SUPFAM" id="SSF54637">
    <property type="entry name" value="Thioesterase/thiol ester dehydrase-isomerase"/>
    <property type="match status" value="2"/>
</dbReference>
<evidence type="ECO:0000259" key="1">
    <source>
        <dbReference type="Pfam" id="PF13622"/>
    </source>
</evidence>
<dbReference type="Proteomes" id="UP001205740">
    <property type="component" value="Unassembled WGS sequence"/>
</dbReference>
<feature type="domain" description="Acyl-CoA thioesterase-like C-terminal" evidence="2">
    <location>
        <begin position="142"/>
        <end position="269"/>
    </location>
</feature>
<proteinExistence type="predicted"/>
<dbReference type="InterPro" id="IPR049450">
    <property type="entry name" value="ACOT8-like_C"/>
</dbReference>